<name>A0A8S5UJF9_9CAUD</name>
<evidence type="ECO:0000313" key="1">
    <source>
        <dbReference type="EMBL" id="DAF94633.1"/>
    </source>
</evidence>
<dbReference type="Pfam" id="PF25681">
    <property type="entry name" value="Phage_TTP_17"/>
    <property type="match status" value="1"/>
</dbReference>
<organism evidence="1">
    <name type="scientific">Siphoviridae sp. ctvph17</name>
    <dbReference type="NCBI Taxonomy" id="2825724"/>
    <lineage>
        <taxon>Viruses</taxon>
        <taxon>Duplodnaviria</taxon>
        <taxon>Heunggongvirae</taxon>
        <taxon>Uroviricota</taxon>
        <taxon>Caudoviricetes</taxon>
    </lineage>
</organism>
<protein>
    <submittedName>
        <fullName evidence="1">Major tail protein</fullName>
    </submittedName>
</protein>
<reference evidence="1" key="1">
    <citation type="journal article" date="2021" name="Proc. Natl. Acad. Sci. U.S.A.">
        <title>A Catalog of Tens of Thousands of Viruses from Human Metagenomes Reveals Hidden Associations with Chronic Diseases.</title>
        <authorList>
            <person name="Tisza M.J."/>
            <person name="Buck C.B."/>
        </authorList>
    </citation>
    <scope>NUCLEOTIDE SEQUENCE</scope>
    <source>
        <strain evidence="1">Ctvph17</strain>
    </source>
</reference>
<dbReference type="EMBL" id="BK016095">
    <property type="protein sequence ID" value="DAF94633.1"/>
    <property type="molecule type" value="Genomic_DNA"/>
</dbReference>
<sequence>MVVLLADYGAPIPEELTENGKLKELGSEWWTAGEIEQKSGVDLAPDMKVEGPEGYGSRGRRRDFITEETFNIDFTPQEARRRTLEMYYDLGTGEYKNGSYYAKKRRAAKMKEYSSIIIGYDGEPENEIYPYWIFPKVTVEKRGKQSVTQTNALTYPLTLAAKEDPAYGALFGFGITGPGFTPELAQKMGVTGVQKLLNDSFKYSVKGATGGTYTISINGKMTATIEHNATAAAIQAAIRASGENEATVGGTMDAGFIIAKVSAEPTVIATGLTGGGFPKTVEVTKQ</sequence>
<accession>A0A8S5UJF9</accession>
<dbReference type="InterPro" id="IPR058154">
    <property type="entry name" value="Bxb1_TTP-like"/>
</dbReference>
<proteinExistence type="predicted"/>